<protein>
    <submittedName>
        <fullName evidence="2">Uncharacterized protein</fullName>
    </submittedName>
</protein>
<organism evidence="2 3">
    <name type="scientific">Streptomyces sviceus (strain ATCC 29083 / DSM 924 / JCM 4929 / NBRC 13980 / NCIMB 11184 / NRRL 5439 / UC 5370)</name>
    <dbReference type="NCBI Taxonomy" id="463191"/>
    <lineage>
        <taxon>Bacteria</taxon>
        <taxon>Bacillati</taxon>
        <taxon>Actinomycetota</taxon>
        <taxon>Actinomycetes</taxon>
        <taxon>Kitasatosporales</taxon>
        <taxon>Streptomycetaceae</taxon>
        <taxon>Streptomyces</taxon>
    </lineage>
</organism>
<accession>B5I1W3</accession>
<feature type="compositionally biased region" description="Basic residues" evidence="1">
    <location>
        <begin position="16"/>
        <end position="31"/>
    </location>
</feature>
<evidence type="ECO:0000256" key="1">
    <source>
        <dbReference type="SAM" id="MobiDB-lite"/>
    </source>
</evidence>
<name>B5I1W3_STRX2</name>
<dbReference type="Proteomes" id="UP000002785">
    <property type="component" value="Chromosome"/>
</dbReference>
<dbReference type="EMBL" id="CM000951">
    <property type="protein sequence ID" value="EDY59068.1"/>
    <property type="molecule type" value="Genomic_DNA"/>
</dbReference>
<evidence type="ECO:0000313" key="3">
    <source>
        <dbReference type="Proteomes" id="UP000002785"/>
    </source>
</evidence>
<reference evidence="2" key="1">
    <citation type="submission" date="2009-10" db="EMBL/GenBank/DDBJ databases">
        <title>The genome sequence of Streptomyces sviceus strain ATCC 29083.</title>
        <authorList>
            <consortium name="The Broad Institute Genome Sequencing Platform"/>
            <consortium name="Broad Institute Microbial Sequencing Center"/>
            <person name="Fischbach M."/>
            <person name="Godfrey P."/>
            <person name="Ward D."/>
            <person name="Young S."/>
            <person name="Zeng Q."/>
            <person name="Koehrsen M."/>
            <person name="Alvarado L."/>
            <person name="Berlin A.M."/>
            <person name="Bochicchio J."/>
            <person name="Borenstein D."/>
            <person name="Chapman S.B."/>
            <person name="Chen Z."/>
            <person name="Engels R."/>
            <person name="Freedman E."/>
            <person name="Gellesch M."/>
            <person name="Goldberg J."/>
            <person name="Griggs A."/>
            <person name="Gujja S."/>
            <person name="Heilman E.R."/>
            <person name="Heiman D.I."/>
            <person name="Hepburn T.A."/>
            <person name="Howarth C."/>
            <person name="Jen D."/>
            <person name="Larson L."/>
            <person name="Lewis B."/>
            <person name="Mehta T."/>
            <person name="Park D."/>
            <person name="Pearson M."/>
            <person name="Richards J."/>
            <person name="Roberts A."/>
            <person name="Saif S."/>
            <person name="Shea T.D."/>
            <person name="Shenoy N."/>
            <person name="Sisk P."/>
            <person name="Stolte C."/>
            <person name="Sykes S.N."/>
            <person name="Thomson T."/>
            <person name="Walk T."/>
            <person name="White J."/>
            <person name="Yandava C."/>
            <person name="Straight P."/>
            <person name="Clardy J."/>
            <person name="Hung D."/>
            <person name="Kolter R."/>
            <person name="Mekalanos J."/>
            <person name="Walker S."/>
            <person name="Walsh C.T."/>
            <person name="Wieland-Brown L.C."/>
            <person name="Haas B."/>
            <person name="Nusbaum C."/>
            <person name="Birren B."/>
        </authorList>
    </citation>
    <scope>NUCLEOTIDE SEQUENCE [LARGE SCALE GENOMIC DNA]</scope>
    <source>
        <strain evidence="2">ATCC 29083</strain>
    </source>
</reference>
<sequence>MGGDRRGAAGGGGRSARARPAARPHRHHRKDRSVTVTAFAPETEERLALARQVADAVLFEGYVLYPYRASAAKNRLRWQFGVLVPPGWGAECEEHDFQHTECLMEPKAGATLSVEVRFLHARRRTVQQVRPDGGYDTVPELRLDDRVLVPWDEGGQERVEVVASVDELLGDGVTYPFRLPAREDTEPVLDEAGRVVGQLVRRCEEISGRVRLSARELDGPYRVLRLTAVVENTSEWTPAEGRGADREAALPHSLVASHLLMALSAGSFLSMTDPPEWAKGAVAACRNLHTWPVLAGEPGRADLVLSSPIILEDHPAIAPESPGALYDALEIDEILALRTAALTDEEKREARGTDERAAAVIELADSMPAEVLERLHGAVRSLREVTGPGPAAPDGGFPDEHGVMRPDTPWWDPASDAGFDPAQDRVVVDGRSVGQGSRVELRPGARRTDAQDIFLRGRTAKVEAVLHDVDGGVHLAVTVEGDPGADVRREQGRFLYFQPDEVTPLEDDV</sequence>
<feature type="region of interest" description="Disordered" evidence="1">
    <location>
        <begin position="1"/>
        <end position="32"/>
    </location>
</feature>
<proteinExistence type="predicted"/>
<dbReference type="HOGENOM" id="CLU_048874_0_0_11"/>
<dbReference type="AlphaFoldDB" id="B5I1W3"/>
<evidence type="ECO:0000313" key="2">
    <source>
        <dbReference type="EMBL" id="EDY59068.1"/>
    </source>
</evidence>
<keyword evidence="3" id="KW-1185">Reference proteome</keyword>
<dbReference type="eggNOG" id="ENOG502ZAF2">
    <property type="taxonomic scope" value="Bacteria"/>
</dbReference>
<gene>
    <name evidence="2" type="ORF">SSEG_09792</name>
</gene>